<proteinExistence type="predicted"/>
<dbReference type="Pfam" id="PF00975">
    <property type="entry name" value="Thioesterase"/>
    <property type="match status" value="1"/>
</dbReference>
<dbReference type="PANTHER" id="PTHR45527">
    <property type="entry name" value="NONRIBOSOMAL PEPTIDE SYNTHETASE"/>
    <property type="match status" value="1"/>
</dbReference>
<sequence>MGIDESFFDLGGNSLLAMRVVAGVRRSLKVDLPVRSLFDAPSVASLSQLLRRPTRSPEVTPVEVLRHAAGVPLFCIHTAVGLSWPYHALGAYLDCPIVGIQQVVDDDARPDSIRDMAQHYADTVQSLYPGGPYHLLGWSFGELWCTSLPSSFAGGDASSGDSSSSMRLHAPRKRMMQPLPRRGR</sequence>
<keyword evidence="6" id="KW-1185">Reference proteome</keyword>
<dbReference type="AlphaFoldDB" id="A0A7G1IDF5"/>
<evidence type="ECO:0000313" key="5">
    <source>
        <dbReference type="EMBL" id="BCI87785.1"/>
    </source>
</evidence>
<keyword evidence="2" id="KW-0597">Phosphoprotein</keyword>
<accession>A0A7G1IDF5</accession>
<evidence type="ECO:0000256" key="2">
    <source>
        <dbReference type="ARBA" id="ARBA00022553"/>
    </source>
</evidence>
<dbReference type="GO" id="GO:0044550">
    <property type="term" value="P:secondary metabolite biosynthetic process"/>
    <property type="evidence" value="ECO:0007669"/>
    <property type="project" value="TreeGrafter"/>
</dbReference>
<feature type="compositionally biased region" description="Low complexity" evidence="3">
    <location>
        <begin position="153"/>
        <end position="165"/>
    </location>
</feature>
<dbReference type="PANTHER" id="PTHR45527:SF1">
    <property type="entry name" value="FATTY ACID SYNTHASE"/>
    <property type="match status" value="1"/>
</dbReference>
<feature type="domain" description="Carrier" evidence="4">
    <location>
        <begin position="1"/>
        <end position="54"/>
    </location>
</feature>
<dbReference type="InterPro" id="IPR006162">
    <property type="entry name" value="Ppantetheine_attach_site"/>
</dbReference>
<dbReference type="GO" id="GO:0043041">
    <property type="term" value="P:amino acid activation for nonribosomal peptide biosynthetic process"/>
    <property type="evidence" value="ECO:0007669"/>
    <property type="project" value="TreeGrafter"/>
</dbReference>
<dbReference type="GO" id="GO:0005737">
    <property type="term" value="C:cytoplasm"/>
    <property type="evidence" value="ECO:0007669"/>
    <property type="project" value="TreeGrafter"/>
</dbReference>
<dbReference type="PROSITE" id="PS50075">
    <property type="entry name" value="CARRIER"/>
    <property type="match status" value="1"/>
</dbReference>
<dbReference type="EMBL" id="AP023343">
    <property type="protein sequence ID" value="BCI87785.1"/>
    <property type="molecule type" value="Genomic_DNA"/>
</dbReference>
<feature type="compositionally biased region" description="Basic residues" evidence="3">
    <location>
        <begin position="169"/>
        <end position="184"/>
    </location>
</feature>
<dbReference type="InterPro" id="IPR001031">
    <property type="entry name" value="Thioesterase"/>
</dbReference>
<organism evidence="5 6">
    <name type="scientific">Mycobacterium kansasii</name>
    <dbReference type="NCBI Taxonomy" id="1768"/>
    <lineage>
        <taxon>Bacteria</taxon>
        <taxon>Bacillati</taxon>
        <taxon>Actinomycetota</taxon>
        <taxon>Actinomycetes</taxon>
        <taxon>Mycobacteriales</taxon>
        <taxon>Mycobacteriaceae</taxon>
        <taxon>Mycobacterium</taxon>
    </lineage>
</organism>
<gene>
    <name evidence="5" type="ORF">NIIDMKKI_29910</name>
</gene>
<evidence type="ECO:0000256" key="3">
    <source>
        <dbReference type="SAM" id="MobiDB-lite"/>
    </source>
</evidence>
<dbReference type="Proteomes" id="UP000516380">
    <property type="component" value="Chromosome"/>
</dbReference>
<evidence type="ECO:0000259" key="4">
    <source>
        <dbReference type="PROSITE" id="PS50075"/>
    </source>
</evidence>
<feature type="region of interest" description="Disordered" evidence="3">
    <location>
        <begin position="153"/>
        <end position="184"/>
    </location>
</feature>
<protein>
    <recommendedName>
        <fullName evidence="4">Carrier domain-containing protein</fullName>
    </recommendedName>
</protein>
<reference evidence="5 6" key="1">
    <citation type="submission" date="2020-07" db="EMBL/GenBank/DDBJ databases">
        <title>Mycobacterium kansasii (former subtype) with zoonotic potential isolated from diseased indoor pet cat, Japan.</title>
        <authorList>
            <person name="Fukano H."/>
            <person name="Terazono T."/>
            <person name="Hoshino Y."/>
        </authorList>
    </citation>
    <scope>NUCLEOTIDE SEQUENCE [LARGE SCALE GENOMIC DNA]</scope>
    <source>
        <strain evidence="5 6">Kuro-I</strain>
    </source>
</reference>
<dbReference type="Pfam" id="PF00550">
    <property type="entry name" value="PP-binding"/>
    <property type="match status" value="1"/>
</dbReference>
<dbReference type="SUPFAM" id="SSF47336">
    <property type="entry name" value="ACP-like"/>
    <property type="match status" value="1"/>
</dbReference>
<dbReference type="Gene3D" id="3.40.50.1820">
    <property type="entry name" value="alpha/beta hydrolase"/>
    <property type="match status" value="1"/>
</dbReference>
<keyword evidence="1" id="KW-0596">Phosphopantetheine</keyword>
<evidence type="ECO:0000313" key="6">
    <source>
        <dbReference type="Proteomes" id="UP000516380"/>
    </source>
</evidence>
<name>A0A7G1IDF5_MYCKA</name>
<dbReference type="InterPro" id="IPR029058">
    <property type="entry name" value="AB_hydrolase_fold"/>
</dbReference>
<evidence type="ECO:0000256" key="1">
    <source>
        <dbReference type="ARBA" id="ARBA00022450"/>
    </source>
</evidence>
<dbReference type="InterPro" id="IPR009081">
    <property type="entry name" value="PP-bd_ACP"/>
</dbReference>
<dbReference type="SUPFAM" id="SSF53474">
    <property type="entry name" value="alpha/beta-Hydrolases"/>
    <property type="match status" value="1"/>
</dbReference>
<dbReference type="InterPro" id="IPR036736">
    <property type="entry name" value="ACP-like_sf"/>
</dbReference>
<dbReference type="GO" id="GO:0031177">
    <property type="term" value="F:phosphopantetheine binding"/>
    <property type="evidence" value="ECO:0007669"/>
    <property type="project" value="TreeGrafter"/>
</dbReference>
<dbReference type="PROSITE" id="PS00012">
    <property type="entry name" value="PHOSPHOPANTETHEINE"/>
    <property type="match status" value="1"/>
</dbReference>